<organism evidence="3 4">
    <name type="scientific">Heyndrickxia oleronia</name>
    <dbReference type="NCBI Taxonomy" id="38875"/>
    <lineage>
        <taxon>Bacteria</taxon>
        <taxon>Bacillati</taxon>
        <taxon>Bacillota</taxon>
        <taxon>Bacilli</taxon>
        <taxon>Bacillales</taxon>
        <taxon>Bacillaceae</taxon>
        <taxon>Heyndrickxia</taxon>
    </lineage>
</organism>
<feature type="transmembrane region" description="Helical" evidence="1">
    <location>
        <begin position="6"/>
        <end position="30"/>
    </location>
</feature>
<keyword evidence="3" id="KW-0418">Kinase</keyword>
<gene>
    <name evidence="3" type="ORF">BWZ43_14830</name>
</gene>
<sequence length="248" mass="28660">MSNIIFTIIILSSIGTPIAGFVILLLLNFFDQEFDYLQLENKQMRMEKEMQRMEYLQLSQQIHPHFLFNSLNAMLSLGRLGRTKEVVEAMEEFSQFLRYNYTDKEPLVPFSYELEHTNHYIAIQQLRFGSKLSVSYQIDVTAVKTTLPPYILQSFVENAFKHGLENKPGDKILMIELKREGSWVQLAVKDNGPNESITQNWNQGIGLANIRKRLKLIFDLRTSVMINRTDGMTVVTAEWPYTPGGESI</sequence>
<evidence type="ECO:0000259" key="2">
    <source>
        <dbReference type="Pfam" id="PF06580"/>
    </source>
</evidence>
<keyword evidence="1" id="KW-1133">Transmembrane helix</keyword>
<dbReference type="EMBL" id="MTLA01000178">
    <property type="protein sequence ID" value="OOP67626.1"/>
    <property type="molecule type" value="Genomic_DNA"/>
</dbReference>
<keyword evidence="1" id="KW-0812">Transmembrane</keyword>
<dbReference type="Pfam" id="PF06580">
    <property type="entry name" value="His_kinase"/>
    <property type="match status" value="1"/>
</dbReference>
<evidence type="ECO:0000313" key="3">
    <source>
        <dbReference type="EMBL" id="OOP67626.1"/>
    </source>
</evidence>
<dbReference type="PANTHER" id="PTHR34220:SF7">
    <property type="entry name" value="SENSOR HISTIDINE KINASE YPDA"/>
    <property type="match status" value="1"/>
</dbReference>
<keyword evidence="1" id="KW-0472">Membrane</keyword>
<accession>A0A8E2I6H0</accession>
<keyword evidence="4" id="KW-1185">Reference proteome</keyword>
<keyword evidence="3" id="KW-0808">Transferase</keyword>
<dbReference type="GO" id="GO:0016020">
    <property type="term" value="C:membrane"/>
    <property type="evidence" value="ECO:0007669"/>
    <property type="project" value="InterPro"/>
</dbReference>
<proteinExistence type="predicted"/>
<reference evidence="3 4" key="1">
    <citation type="submission" date="2017-01" db="EMBL/GenBank/DDBJ databases">
        <title>Draft genome sequence of Bacillus oleronius.</title>
        <authorList>
            <person name="Allam M."/>
        </authorList>
    </citation>
    <scope>NUCLEOTIDE SEQUENCE [LARGE SCALE GENOMIC DNA]</scope>
    <source>
        <strain evidence="3 4">DSM 9356</strain>
    </source>
</reference>
<evidence type="ECO:0000313" key="4">
    <source>
        <dbReference type="Proteomes" id="UP000189761"/>
    </source>
</evidence>
<dbReference type="GO" id="GO:0000155">
    <property type="term" value="F:phosphorelay sensor kinase activity"/>
    <property type="evidence" value="ECO:0007669"/>
    <property type="project" value="InterPro"/>
</dbReference>
<dbReference type="SUPFAM" id="SSF55874">
    <property type="entry name" value="ATPase domain of HSP90 chaperone/DNA topoisomerase II/histidine kinase"/>
    <property type="match status" value="1"/>
</dbReference>
<dbReference type="InterPro" id="IPR036890">
    <property type="entry name" value="HATPase_C_sf"/>
</dbReference>
<dbReference type="Gene3D" id="3.30.565.10">
    <property type="entry name" value="Histidine kinase-like ATPase, C-terminal domain"/>
    <property type="match status" value="1"/>
</dbReference>
<evidence type="ECO:0000256" key="1">
    <source>
        <dbReference type="SAM" id="Phobius"/>
    </source>
</evidence>
<dbReference type="AlphaFoldDB" id="A0A8E2I6H0"/>
<feature type="domain" description="Signal transduction histidine kinase internal region" evidence="2">
    <location>
        <begin position="54"/>
        <end position="132"/>
    </location>
</feature>
<protein>
    <submittedName>
        <fullName evidence="3">Sensor histidine kinase</fullName>
    </submittedName>
</protein>
<dbReference type="InterPro" id="IPR010559">
    <property type="entry name" value="Sig_transdc_His_kin_internal"/>
</dbReference>
<dbReference type="RefSeq" id="WP_078110565.1">
    <property type="nucleotide sequence ID" value="NZ_CP065424.1"/>
</dbReference>
<dbReference type="InterPro" id="IPR050640">
    <property type="entry name" value="Bact_2-comp_sensor_kinase"/>
</dbReference>
<dbReference type="Proteomes" id="UP000189761">
    <property type="component" value="Unassembled WGS sequence"/>
</dbReference>
<name>A0A8E2I6H0_9BACI</name>
<dbReference type="PANTHER" id="PTHR34220">
    <property type="entry name" value="SENSOR HISTIDINE KINASE YPDA"/>
    <property type="match status" value="1"/>
</dbReference>
<comment type="caution">
    <text evidence="3">The sequence shown here is derived from an EMBL/GenBank/DDBJ whole genome shotgun (WGS) entry which is preliminary data.</text>
</comment>